<gene>
    <name evidence="2" type="ORF">ETSY2_49155</name>
</gene>
<feature type="domain" description="Transposase IS204/IS1001/IS1096/IS1165 zinc-finger" evidence="1">
    <location>
        <begin position="39"/>
        <end position="81"/>
    </location>
</feature>
<evidence type="ECO:0000313" key="3">
    <source>
        <dbReference type="Proteomes" id="UP000019140"/>
    </source>
</evidence>
<dbReference type="Pfam" id="PF14690">
    <property type="entry name" value="Zn_ribbon_ISL3"/>
    <property type="match status" value="1"/>
</dbReference>
<evidence type="ECO:0000313" key="2">
    <source>
        <dbReference type="EMBL" id="ETW94789.1"/>
    </source>
</evidence>
<reference evidence="2 3" key="1">
    <citation type="journal article" date="2014" name="Nature">
        <title>An environmental bacterial taxon with a large and distinct metabolic repertoire.</title>
        <authorList>
            <person name="Wilson M.C."/>
            <person name="Mori T."/>
            <person name="Ruckert C."/>
            <person name="Uria A.R."/>
            <person name="Helf M.J."/>
            <person name="Takada K."/>
            <person name="Gernert C."/>
            <person name="Steffens U.A."/>
            <person name="Heycke N."/>
            <person name="Schmitt S."/>
            <person name="Rinke C."/>
            <person name="Helfrich E.J."/>
            <person name="Brachmann A.O."/>
            <person name="Gurgui C."/>
            <person name="Wakimoto T."/>
            <person name="Kracht M."/>
            <person name="Crusemann M."/>
            <person name="Hentschel U."/>
            <person name="Abe I."/>
            <person name="Matsunaga S."/>
            <person name="Kalinowski J."/>
            <person name="Takeyama H."/>
            <person name="Piel J."/>
        </authorList>
    </citation>
    <scope>NUCLEOTIDE SEQUENCE [LARGE SCALE GENOMIC DNA]</scope>
    <source>
        <strain evidence="3">TSY2</strain>
    </source>
</reference>
<protein>
    <recommendedName>
        <fullName evidence="1">Transposase IS204/IS1001/IS1096/IS1165 zinc-finger domain-containing protein</fullName>
    </recommendedName>
</protein>
<dbReference type="EMBL" id="AZHX01002407">
    <property type="protein sequence ID" value="ETW94789.1"/>
    <property type="molecule type" value="Genomic_DNA"/>
</dbReference>
<name>W4LA70_9BACT</name>
<organism evidence="2 3">
    <name type="scientific">Candidatus Entotheonella gemina</name>
    <dbReference type="NCBI Taxonomy" id="1429439"/>
    <lineage>
        <taxon>Bacteria</taxon>
        <taxon>Pseudomonadati</taxon>
        <taxon>Nitrospinota/Tectimicrobiota group</taxon>
        <taxon>Candidatus Tectimicrobiota</taxon>
        <taxon>Candidatus Entotheonellia</taxon>
        <taxon>Candidatus Entotheonellales</taxon>
        <taxon>Candidatus Entotheonellaceae</taxon>
        <taxon>Candidatus Entotheonella</taxon>
    </lineage>
</organism>
<proteinExistence type="predicted"/>
<sequence>MDFQFIETLLERPEFRVIGQVLRSCELHLHLERRESYLICPHCQGCCSRIKESRDRCVRDLPILNRPVTLSLHIRRCKCSDPS</sequence>
<accession>W4LA70</accession>
<dbReference type="HOGENOM" id="CLU_2768150_0_0_7"/>
<dbReference type="AlphaFoldDB" id="W4LA70"/>
<keyword evidence="3" id="KW-1185">Reference proteome</keyword>
<dbReference type="InterPro" id="IPR029261">
    <property type="entry name" value="Transposase_Znf"/>
</dbReference>
<evidence type="ECO:0000259" key="1">
    <source>
        <dbReference type="Pfam" id="PF14690"/>
    </source>
</evidence>
<comment type="caution">
    <text evidence="2">The sequence shown here is derived from an EMBL/GenBank/DDBJ whole genome shotgun (WGS) entry which is preliminary data.</text>
</comment>
<dbReference type="Proteomes" id="UP000019140">
    <property type="component" value="Unassembled WGS sequence"/>
</dbReference>